<organism evidence="1 2">
    <name type="scientific">Prolixibacter denitrificans</name>
    <dbReference type="NCBI Taxonomy" id="1541063"/>
    <lineage>
        <taxon>Bacteria</taxon>
        <taxon>Pseudomonadati</taxon>
        <taxon>Bacteroidota</taxon>
        <taxon>Bacteroidia</taxon>
        <taxon>Marinilabiliales</taxon>
        <taxon>Prolixibacteraceae</taxon>
        <taxon>Prolixibacter</taxon>
    </lineage>
</organism>
<protein>
    <submittedName>
        <fullName evidence="1">Uncharacterized protein</fullName>
    </submittedName>
</protein>
<evidence type="ECO:0000313" key="1">
    <source>
        <dbReference type="EMBL" id="PSK85311.1"/>
    </source>
</evidence>
<comment type="caution">
    <text evidence="1">The sequence shown here is derived from an EMBL/GenBank/DDBJ whole genome shotgun (WGS) entry which is preliminary data.</text>
</comment>
<dbReference type="Proteomes" id="UP000240621">
    <property type="component" value="Unassembled WGS sequence"/>
</dbReference>
<evidence type="ECO:0000313" key="2">
    <source>
        <dbReference type="Proteomes" id="UP000240621"/>
    </source>
</evidence>
<sequence length="40" mass="4604">MVHHLILNLRTYGTASLSHELFLIIAFGELLIKSVHVRFI</sequence>
<dbReference type="EMBL" id="PYGC01000001">
    <property type="protein sequence ID" value="PSK85311.1"/>
    <property type="molecule type" value="Genomic_DNA"/>
</dbReference>
<dbReference type="AlphaFoldDB" id="A0A2P8CK27"/>
<accession>A0A2P8CK27</accession>
<reference evidence="1 2" key="1">
    <citation type="submission" date="2018-03" db="EMBL/GenBank/DDBJ databases">
        <title>Genomic Encyclopedia of Archaeal and Bacterial Type Strains, Phase II (KMG-II): from individual species to whole genera.</title>
        <authorList>
            <person name="Goeker M."/>
        </authorList>
    </citation>
    <scope>NUCLEOTIDE SEQUENCE [LARGE SCALE GENOMIC DNA]</scope>
    <source>
        <strain evidence="1 2">DSM 27267</strain>
    </source>
</reference>
<name>A0A2P8CK27_9BACT</name>
<gene>
    <name evidence="1" type="ORF">CLV93_101264</name>
</gene>
<proteinExistence type="predicted"/>